<evidence type="ECO:0000313" key="2">
    <source>
        <dbReference type="EMBL" id="KAD2392818.1"/>
    </source>
</evidence>
<reference evidence="2 3" key="1">
    <citation type="submission" date="2019-05" db="EMBL/GenBank/DDBJ databases">
        <title>Mikania micrantha, genome provides insights into the molecular mechanism of rapid growth.</title>
        <authorList>
            <person name="Liu B."/>
        </authorList>
    </citation>
    <scope>NUCLEOTIDE SEQUENCE [LARGE SCALE GENOMIC DNA]</scope>
    <source>
        <strain evidence="2">NLD-2019</strain>
        <tissue evidence="2">Leaf</tissue>
    </source>
</reference>
<keyword evidence="3" id="KW-1185">Reference proteome</keyword>
<accession>A0A5N6LN32</accession>
<dbReference type="AlphaFoldDB" id="A0A5N6LN32"/>
<gene>
    <name evidence="2" type="ORF">E3N88_39795</name>
</gene>
<proteinExistence type="predicted"/>
<sequence length="191" mass="21555">MASYAPSHSTEPPSSIRQPPHSPSSHSIRASLIRQSNLQSLLSFGDPSFDRTHVHPHSDHAHSTITIWPFARHTHSPLPSGSASFPSTKRGGLHSSVDHHRQIPAVFISCHQPNLRKSKKGKSASSANETRRDLELFKDIRKLSSSDEPFVIFGDHLFKIINIARSRRMPNQKQSIPWNKRVEYYQLNSSE</sequence>
<name>A0A5N6LN32_9ASTR</name>
<dbReference type="Proteomes" id="UP000326396">
    <property type="component" value="Linkage Group LG9"/>
</dbReference>
<protein>
    <submittedName>
        <fullName evidence="2">Uncharacterized protein</fullName>
    </submittedName>
</protein>
<feature type="region of interest" description="Disordered" evidence="1">
    <location>
        <begin position="1"/>
        <end position="28"/>
    </location>
</feature>
<organism evidence="2 3">
    <name type="scientific">Mikania micrantha</name>
    <name type="common">bitter vine</name>
    <dbReference type="NCBI Taxonomy" id="192012"/>
    <lineage>
        <taxon>Eukaryota</taxon>
        <taxon>Viridiplantae</taxon>
        <taxon>Streptophyta</taxon>
        <taxon>Embryophyta</taxon>
        <taxon>Tracheophyta</taxon>
        <taxon>Spermatophyta</taxon>
        <taxon>Magnoliopsida</taxon>
        <taxon>eudicotyledons</taxon>
        <taxon>Gunneridae</taxon>
        <taxon>Pentapetalae</taxon>
        <taxon>asterids</taxon>
        <taxon>campanulids</taxon>
        <taxon>Asterales</taxon>
        <taxon>Asteraceae</taxon>
        <taxon>Asteroideae</taxon>
        <taxon>Heliantheae alliance</taxon>
        <taxon>Eupatorieae</taxon>
        <taxon>Mikania</taxon>
    </lineage>
</organism>
<dbReference type="EMBL" id="SZYD01000019">
    <property type="protein sequence ID" value="KAD2392818.1"/>
    <property type="molecule type" value="Genomic_DNA"/>
</dbReference>
<comment type="caution">
    <text evidence="2">The sequence shown here is derived from an EMBL/GenBank/DDBJ whole genome shotgun (WGS) entry which is preliminary data.</text>
</comment>
<evidence type="ECO:0000256" key="1">
    <source>
        <dbReference type="SAM" id="MobiDB-lite"/>
    </source>
</evidence>
<evidence type="ECO:0000313" key="3">
    <source>
        <dbReference type="Proteomes" id="UP000326396"/>
    </source>
</evidence>